<dbReference type="InterPro" id="IPR039383">
    <property type="entry name" value="FHIT"/>
</dbReference>
<dbReference type="InterPro" id="IPR052908">
    <property type="entry name" value="AP-4-A_phosphorylase"/>
</dbReference>
<feature type="short sequence motif" description="Histidine triad motif" evidence="2">
    <location>
        <begin position="149"/>
        <end position="153"/>
    </location>
</feature>
<evidence type="ECO:0000259" key="4">
    <source>
        <dbReference type="PROSITE" id="PS51084"/>
    </source>
</evidence>
<dbReference type="Proteomes" id="UP000749311">
    <property type="component" value="Unassembled WGS sequence"/>
</dbReference>
<dbReference type="EC" id="2.7.7.53" evidence="5"/>
<dbReference type="GO" id="GO:0003877">
    <property type="term" value="F:ATP:ADP adenylyltransferase activity"/>
    <property type="evidence" value="ECO:0007669"/>
    <property type="project" value="UniProtKB-EC"/>
</dbReference>
<keyword evidence="5" id="KW-0808">Transferase</keyword>
<gene>
    <name evidence="5" type="ORF">FB473_001502</name>
</gene>
<dbReference type="Pfam" id="PF01230">
    <property type="entry name" value="HIT"/>
    <property type="match status" value="1"/>
</dbReference>
<dbReference type="InterPro" id="IPR036265">
    <property type="entry name" value="HIT-like_sf"/>
</dbReference>
<proteinExistence type="predicted"/>
<dbReference type="PANTHER" id="PTHR42997:SF1">
    <property type="entry name" value="AP-4-A PHOSPHORYLASE"/>
    <property type="match status" value="1"/>
</dbReference>
<evidence type="ECO:0000256" key="1">
    <source>
        <dbReference type="ARBA" id="ARBA00022741"/>
    </source>
</evidence>
<feature type="region of interest" description="Disordered" evidence="3">
    <location>
        <begin position="1"/>
        <end position="23"/>
    </location>
</feature>
<dbReference type="EMBL" id="JAAMOZ010000001">
    <property type="protein sequence ID" value="NIH56857.1"/>
    <property type="molecule type" value="Genomic_DNA"/>
</dbReference>
<dbReference type="CDD" id="cd01275">
    <property type="entry name" value="FHIT"/>
    <property type="match status" value="1"/>
</dbReference>
<comment type="caution">
    <text evidence="5">The sequence shown here is derived from an EMBL/GenBank/DDBJ whole genome shotgun (WGS) entry which is preliminary data.</text>
</comment>
<dbReference type="RefSeq" id="WP_167166108.1">
    <property type="nucleotide sequence ID" value="NZ_BAAAOO010000015.1"/>
</dbReference>
<reference evidence="5 6" key="1">
    <citation type="submission" date="2020-02" db="EMBL/GenBank/DDBJ databases">
        <title>Sequencing the genomes of 1000 actinobacteria strains.</title>
        <authorList>
            <person name="Klenk H.-P."/>
        </authorList>
    </citation>
    <scope>NUCLEOTIDE SEQUENCE [LARGE SCALE GENOMIC DNA]</scope>
    <source>
        <strain evidence="5 6">DSM 19609</strain>
    </source>
</reference>
<name>A0ABX0SJE0_9ACTN</name>
<evidence type="ECO:0000256" key="2">
    <source>
        <dbReference type="PROSITE-ProRule" id="PRU00464"/>
    </source>
</evidence>
<accession>A0ABX0SJE0</accession>
<keyword evidence="6" id="KW-1185">Reference proteome</keyword>
<keyword evidence="1" id="KW-0547">Nucleotide-binding</keyword>
<organism evidence="5 6">
    <name type="scientific">Brooklawnia cerclae</name>
    <dbReference type="NCBI Taxonomy" id="349934"/>
    <lineage>
        <taxon>Bacteria</taxon>
        <taxon>Bacillati</taxon>
        <taxon>Actinomycetota</taxon>
        <taxon>Actinomycetes</taxon>
        <taxon>Propionibacteriales</taxon>
        <taxon>Propionibacteriaceae</taxon>
        <taxon>Brooklawnia</taxon>
    </lineage>
</organism>
<feature type="domain" description="HIT" evidence="4">
    <location>
        <begin position="55"/>
        <end position="164"/>
    </location>
</feature>
<evidence type="ECO:0000313" key="5">
    <source>
        <dbReference type="EMBL" id="NIH56857.1"/>
    </source>
</evidence>
<dbReference type="PROSITE" id="PS51084">
    <property type="entry name" value="HIT_2"/>
    <property type="match status" value="1"/>
</dbReference>
<sequence>MSEPTGPVGETEPQVVDPLDQPGVPDALQRLWTPYRMVYIGGADKPKDASEAECPFCRAPKRPDEESLIVHRGALAYVICNLYPYNPGHLLVCTYRHVSDYVDLTTAETAEVAELTRRAIRVIQHVSAPAGFNLGMNQGTVAGAGIAAHLHQHIVPRWQGDSNFLPVVGRTKAVPQFLADTRGLFADAWVDLYGAVPDDSPLDADPTPFRPDGEDA</sequence>
<dbReference type="Gene3D" id="3.30.428.10">
    <property type="entry name" value="HIT-like"/>
    <property type="match status" value="1"/>
</dbReference>
<dbReference type="InterPro" id="IPR011146">
    <property type="entry name" value="HIT-like"/>
</dbReference>
<dbReference type="PANTHER" id="PTHR42997">
    <property type="entry name" value="HIT FAMILY HYDROLASE"/>
    <property type="match status" value="1"/>
</dbReference>
<dbReference type="SUPFAM" id="SSF54197">
    <property type="entry name" value="HIT-like"/>
    <property type="match status" value="1"/>
</dbReference>
<evidence type="ECO:0000313" key="6">
    <source>
        <dbReference type="Proteomes" id="UP000749311"/>
    </source>
</evidence>
<keyword evidence="5" id="KW-0548">Nucleotidyltransferase</keyword>
<evidence type="ECO:0000256" key="3">
    <source>
        <dbReference type="SAM" id="MobiDB-lite"/>
    </source>
</evidence>
<protein>
    <submittedName>
        <fullName evidence="5">ATP adenylyltransferase</fullName>
        <ecNumber evidence="5">2.7.7.53</ecNumber>
    </submittedName>
</protein>